<keyword evidence="2" id="KW-1185">Reference proteome</keyword>
<name>A0A923IBJ8_9BURK</name>
<dbReference type="EMBL" id="JACOGG010000013">
    <property type="protein sequence ID" value="MBC3936255.1"/>
    <property type="molecule type" value="Genomic_DNA"/>
</dbReference>
<gene>
    <name evidence="1" type="ORF">H8K47_12845</name>
</gene>
<accession>A0A923IBJ8</accession>
<evidence type="ECO:0000313" key="1">
    <source>
        <dbReference type="EMBL" id="MBC3936255.1"/>
    </source>
</evidence>
<comment type="caution">
    <text evidence="1">The sequence shown here is derived from an EMBL/GenBank/DDBJ whole genome shotgun (WGS) entry which is preliminary data.</text>
</comment>
<organism evidence="1 2">
    <name type="scientific">Undibacterium rugosum</name>
    <dbReference type="NCBI Taxonomy" id="2762291"/>
    <lineage>
        <taxon>Bacteria</taxon>
        <taxon>Pseudomonadati</taxon>
        <taxon>Pseudomonadota</taxon>
        <taxon>Betaproteobacteria</taxon>
        <taxon>Burkholderiales</taxon>
        <taxon>Oxalobacteraceae</taxon>
        <taxon>Undibacterium</taxon>
    </lineage>
</organism>
<protein>
    <submittedName>
        <fullName evidence="1">Uncharacterized protein</fullName>
    </submittedName>
</protein>
<evidence type="ECO:0000313" key="2">
    <source>
        <dbReference type="Proteomes" id="UP000612361"/>
    </source>
</evidence>
<dbReference type="AlphaFoldDB" id="A0A923IBJ8"/>
<reference evidence="1" key="1">
    <citation type="submission" date="2020-08" db="EMBL/GenBank/DDBJ databases">
        <title>Novel species isolated from subtropical streams in China.</title>
        <authorList>
            <person name="Lu H."/>
        </authorList>
    </citation>
    <scope>NUCLEOTIDE SEQUENCE</scope>
    <source>
        <strain evidence="1">CY7W</strain>
    </source>
</reference>
<sequence length="77" mass="8530">MVLAFFMYCFVQQAVRLPVCFSKRLLFGSCHLAAAICSQKTQPQNFVIPAQAGIQRHYGESHWIPACAGMTVAVINI</sequence>
<dbReference type="Proteomes" id="UP000612361">
    <property type="component" value="Unassembled WGS sequence"/>
</dbReference>
<proteinExistence type="predicted"/>